<keyword evidence="6 8" id="KW-1133">Transmembrane helix</keyword>
<evidence type="ECO:0000256" key="8">
    <source>
        <dbReference type="SAM" id="Phobius"/>
    </source>
</evidence>
<keyword evidence="3" id="KW-0813">Transport</keyword>
<gene>
    <name evidence="10 11" type="primary">LOC106155098</name>
</gene>
<evidence type="ECO:0000313" key="9">
    <source>
        <dbReference type="Proteomes" id="UP000085678"/>
    </source>
</evidence>
<dbReference type="GO" id="GO:0005460">
    <property type="term" value="F:UDP-glucose transmembrane transporter activity"/>
    <property type="evidence" value="ECO:0007669"/>
    <property type="project" value="TreeGrafter"/>
</dbReference>
<dbReference type="AlphaFoldDB" id="A0A1S3HGK1"/>
<keyword evidence="9" id="KW-1185">Reference proteome</keyword>
<keyword evidence="7 8" id="KW-0472">Membrane</keyword>
<reference evidence="10 11" key="1">
    <citation type="submission" date="2025-04" db="UniProtKB">
        <authorList>
            <consortium name="RefSeq"/>
        </authorList>
    </citation>
    <scope>IDENTIFICATION</scope>
    <source>
        <tissue evidence="10 11">Gonads</tissue>
    </source>
</reference>
<evidence type="ECO:0000256" key="5">
    <source>
        <dbReference type="ARBA" id="ARBA00022824"/>
    </source>
</evidence>
<evidence type="ECO:0000256" key="3">
    <source>
        <dbReference type="ARBA" id="ARBA00022448"/>
    </source>
</evidence>
<feature type="transmembrane region" description="Helical" evidence="8">
    <location>
        <begin position="245"/>
        <end position="269"/>
    </location>
</feature>
<dbReference type="InterPro" id="IPR013657">
    <property type="entry name" value="SCL35B1-4/HUT1"/>
</dbReference>
<dbReference type="GO" id="GO:0000139">
    <property type="term" value="C:Golgi membrane"/>
    <property type="evidence" value="ECO:0007669"/>
    <property type="project" value="TreeGrafter"/>
</dbReference>
<dbReference type="GO" id="GO:0005459">
    <property type="term" value="F:UDP-galactose transmembrane transporter activity"/>
    <property type="evidence" value="ECO:0007669"/>
    <property type="project" value="TreeGrafter"/>
</dbReference>
<evidence type="ECO:0000256" key="4">
    <source>
        <dbReference type="ARBA" id="ARBA00022692"/>
    </source>
</evidence>
<feature type="transmembrane region" description="Helical" evidence="8">
    <location>
        <begin position="204"/>
        <end position="225"/>
    </location>
</feature>
<evidence type="ECO:0000256" key="1">
    <source>
        <dbReference type="ARBA" id="ARBA00004477"/>
    </source>
</evidence>
<dbReference type="GeneID" id="106155098"/>
<evidence type="ECO:0000256" key="2">
    <source>
        <dbReference type="ARBA" id="ARBA00010694"/>
    </source>
</evidence>
<feature type="transmembrane region" description="Helical" evidence="8">
    <location>
        <begin position="281"/>
        <end position="302"/>
    </location>
</feature>
<dbReference type="PANTHER" id="PTHR10778">
    <property type="entry name" value="SOLUTE CARRIER FAMILY 35 MEMBER B"/>
    <property type="match status" value="1"/>
</dbReference>
<dbReference type="RefSeq" id="XP_013385212.1">
    <property type="nucleotide sequence ID" value="XM_013529758.2"/>
</dbReference>
<evidence type="ECO:0000256" key="6">
    <source>
        <dbReference type="ARBA" id="ARBA00022989"/>
    </source>
</evidence>
<comment type="subcellular location">
    <subcellularLocation>
        <location evidence="1">Endoplasmic reticulum membrane</location>
        <topology evidence="1">Multi-pass membrane protein</topology>
    </subcellularLocation>
</comment>
<protein>
    <submittedName>
        <fullName evidence="10">Solute carrier family 35 member B1 isoform X1</fullName>
    </submittedName>
    <submittedName>
        <fullName evidence="11">Solute carrier family 35 member B1 isoform X2</fullName>
    </submittedName>
</protein>
<evidence type="ECO:0000313" key="11">
    <source>
        <dbReference type="RefSeq" id="XP_013385213.1"/>
    </source>
</evidence>
<name>A0A1S3HGK1_LINAN</name>
<dbReference type="KEGG" id="lak:106155098"/>
<dbReference type="RefSeq" id="XP_013385213.1">
    <property type="nucleotide sequence ID" value="XM_013529759.2"/>
</dbReference>
<dbReference type="Proteomes" id="UP000085678">
    <property type="component" value="Unplaced"/>
</dbReference>
<comment type="similarity">
    <text evidence="2">Belongs to the nucleotide-sugar transporter family. SLC35B subfamily.</text>
</comment>
<organism evidence="9 11">
    <name type="scientific">Lingula anatina</name>
    <name type="common">Brachiopod</name>
    <name type="synonym">Lingula unguis</name>
    <dbReference type="NCBI Taxonomy" id="7574"/>
    <lineage>
        <taxon>Eukaryota</taxon>
        <taxon>Metazoa</taxon>
        <taxon>Spiralia</taxon>
        <taxon>Lophotrochozoa</taxon>
        <taxon>Brachiopoda</taxon>
        <taxon>Linguliformea</taxon>
        <taxon>Lingulata</taxon>
        <taxon>Lingulida</taxon>
        <taxon>Linguloidea</taxon>
        <taxon>Lingulidae</taxon>
        <taxon>Lingula</taxon>
    </lineage>
</organism>
<sequence length="359" mass="39774">MQPNFTDIGHLQVHTSCSKFMTPASESLERGDGDLQDSDHTQKMQNNRFKLAICAGGIFVCYFYYGIIQESVTKGKYGEGENQEKFTFTLSLVFMQCIINALFAQIAISVTSPGLDKTPSSLYAICSLSYLGAMLASNHSLQHIPYPTQVLGKSVKPIPVMILGVLVARKRYPLLKYLFVLMIVTGVALFMYKDKKPKSGQEEHSLGMGEILLLVSLTLDGLTGGTQDKMRSEYSCKSHAMMFNVNIWSVLWLTLGWLLTGEATTFIGFAQRHPSVLMKMFTFSVASALGQNFIFITVTSFGPLTCSIITTTRKFFTILGSVLIFGNPMVGRQWIGTVLVFIGLFLDSKYGKEKKVAKS</sequence>
<feature type="transmembrane region" description="Helical" evidence="8">
    <location>
        <begin position="49"/>
        <end position="67"/>
    </location>
</feature>
<proteinExistence type="inferred from homology"/>
<dbReference type="InterPro" id="IPR037185">
    <property type="entry name" value="EmrE-like"/>
</dbReference>
<keyword evidence="4 8" id="KW-0812">Transmembrane</keyword>
<dbReference type="PANTHER" id="PTHR10778:SF10">
    <property type="entry name" value="SOLUTE CARRIER FAMILY 35 MEMBER B1"/>
    <property type="match status" value="1"/>
</dbReference>
<accession>A0A1S3HGK1</accession>
<dbReference type="SUPFAM" id="SSF103481">
    <property type="entry name" value="Multidrug resistance efflux transporter EmrE"/>
    <property type="match status" value="2"/>
</dbReference>
<dbReference type="STRING" id="7574.A0A1S3HGK1"/>
<dbReference type="GO" id="GO:0005789">
    <property type="term" value="C:endoplasmic reticulum membrane"/>
    <property type="evidence" value="ECO:0007669"/>
    <property type="project" value="UniProtKB-SubCell"/>
</dbReference>
<dbReference type="Pfam" id="PF08449">
    <property type="entry name" value="UAA"/>
    <property type="match status" value="1"/>
</dbReference>
<dbReference type="OrthoDB" id="78344at2759"/>
<evidence type="ECO:0000256" key="7">
    <source>
        <dbReference type="ARBA" id="ARBA00023136"/>
    </source>
</evidence>
<feature type="transmembrane region" description="Helical" evidence="8">
    <location>
        <begin position="88"/>
        <end position="108"/>
    </location>
</feature>
<feature type="transmembrane region" description="Helical" evidence="8">
    <location>
        <begin position="322"/>
        <end position="346"/>
    </location>
</feature>
<evidence type="ECO:0000313" key="10">
    <source>
        <dbReference type="RefSeq" id="XP_013385212.1"/>
    </source>
</evidence>
<feature type="transmembrane region" description="Helical" evidence="8">
    <location>
        <begin position="174"/>
        <end position="192"/>
    </location>
</feature>
<keyword evidence="5" id="KW-0256">Endoplasmic reticulum</keyword>